<proteinExistence type="predicted"/>
<keyword evidence="2" id="KW-0808">Transferase</keyword>
<protein>
    <submittedName>
        <fullName evidence="2">Class I SAM-dependent methyltransferase</fullName>
    </submittedName>
</protein>
<dbReference type="Pfam" id="PF13649">
    <property type="entry name" value="Methyltransf_25"/>
    <property type="match status" value="1"/>
</dbReference>
<dbReference type="EMBL" id="CP039543">
    <property type="protein sequence ID" value="QJT07815.1"/>
    <property type="molecule type" value="Genomic_DNA"/>
</dbReference>
<accession>A0ABX6NB47</accession>
<name>A0ABX6NB47_9BACT</name>
<organism evidence="2 3">
    <name type="scientific">Oceanidesulfovibrio marinus</name>
    <dbReference type="NCBI Taxonomy" id="370038"/>
    <lineage>
        <taxon>Bacteria</taxon>
        <taxon>Pseudomonadati</taxon>
        <taxon>Thermodesulfobacteriota</taxon>
        <taxon>Desulfovibrionia</taxon>
        <taxon>Desulfovibrionales</taxon>
        <taxon>Desulfovibrionaceae</taxon>
        <taxon>Oceanidesulfovibrio</taxon>
    </lineage>
</organism>
<keyword evidence="3" id="KW-1185">Reference proteome</keyword>
<dbReference type="InterPro" id="IPR029063">
    <property type="entry name" value="SAM-dependent_MTases_sf"/>
</dbReference>
<evidence type="ECO:0000259" key="1">
    <source>
        <dbReference type="Pfam" id="PF13649"/>
    </source>
</evidence>
<dbReference type="GO" id="GO:0008168">
    <property type="term" value="F:methyltransferase activity"/>
    <property type="evidence" value="ECO:0007669"/>
    <property type="project" value="UniProtKB-KW"/>
</dbReference>
<feature type="domain" description="Methyltransferase" evidence="1">
    <location>
        <begin position="53"/>
        <end position="151"/>
    </location>
</feature>
<evidence type="ECO:0000313" key="3">
    <source>
        <dbReference type="Proteomes" id="UP000503251"/>
    </source>
</evidence>
<dbReference type="GO" id="GO:0032259">
    <property type="term" value="P:methylation"/>
    <property type="evidence" value="ECO:0007669"/>
    <property type="project" value="UniProtKB-KW"/>
</dbReference>
<dbReference type="CDD" id="cd02440">
    <property type="entry name" value="AdoMet_MTases"/>
    <property type="match status" value="1"/>
</dbReference>
<dbReference type="InterPro" id="IPR041698">
    <property type="entry name" value="Methyltransf_25"/>
</dbReference>
<keyword evidence="2" id="KW-0489">Methyltransferase</keyword>
<dbReference type="SUPFAM" id="SSF53335">
    <property type="entry name" value="S-adenosyl-L-methionine-dependent methyltransferases"/>
    <property type="match status" value="1"/>
</dbReference>
<gene>
    <name evidence="2" type="ORF">E8L03_02225</name>
</gene>
<evidence type="ECO:0000313" key="2">
    <source>
        <dbReference type="EMBL" id="QJT07815.1"/>
    </source>
</evidence>
<dbReference type="Gene3D" id="3.40.50.150">
    <property type="entry name" value="Vaccinia Virus protein VP39"/>
    <property type="match status" value="1"/>
</dbReference>
<sequence>MGERMMEQLNSLRRRKQHARWEEALAQRGFYGQEASPFCSWALEHMEAARPGVLELGAGQGRDALELAEHGYEVTALDYAAPGLQHLAVEAGRLGLTGRVVTVRHNVLEPLPFEDGSFGAVYAHMLLCMDFGPADVTALLSEVRRVLALDGVFLFSVRTSLDHACGLGRHMRGTMYDVDGFHIRFYSREMVRACAGGGLALEALDHLQEGEQPMDLHVACLRRTSAEWDPSAEQRLQEAFAEAQCDSGRLDEKDTAG</sequence>
<dbReference type="Proteomes" id="UP000503251">
    <property type="component" value="Chromosome"/>
</dbReference>
<reference evidence="2 3" key="1">
    <citation type="submission" date="2019-04" db="EMBL/GenBank/DDBJ databases">
        <title>Isolation and culture of sulfate reducing bacteria from the cold seep of the South China Sea.</title>
        <authorList>
            <person name="Sun C."/>
            <person name="Liu R."/>
        </authorList>
    </citation>
    <scope>NUCLEOTIDE SEQUENCE [LARGE SCALE GENOMIC DNA]</scope>
    <source>
        <strain evidence="2 3">CS1</strain>
    </source>
</reference>